<gene>
    <name evidence="2" type="ORF">VNI00_016092</name>
</gene>
<comment type="caution">
    <text evidence="2">The sequence shown here is derived from an EMBL/GenBank/DDBJ whole genome shotgun (WGS) entry which is preliminary data.</text>
</comment>
<sequence>MSTFTSLAIELIDLILSHLSPADLRACALVCKKLRPLAQSTLFQQVPFPVKPLTAEVMLNFVSRLAQTKETLRATEMKLDLAVNMEVAVSALEAFRGTSLSDIEILCSDPDICNDWVAVGAGLGPVIKENITKLVNLTLKPIPSLPQRILLQSLGASLVSLVFFQSSTPGSATWHTIGPIHLASLRKLELVSVTGYWLVQPWTTAVDQQTMVEFVEQTLIIEKLHTLVIIGRIREQYSAIHRLVDRHHSTLQFLKILDWTTPGHVHISTTSDFPACPTLATLHLELPEVSHVLHDGPRQFPNLTKLIVDGDWEALDRYWDDTNWRTVKANFSALLATIPALKIACGYRDTLSVEGSCRNTFLDHMNRVTVESTDAEVVWPQIEELRSALPAVWTWSTEPYSDGKCSRIQKTASL</sequence>
<dbReference type="PROSITE" id="PS50181">
    <property type="entry name" value="FBOX"/>
    <property type="match status" value="1"/>
</dbReference>
<protein>
    <recommendedName>
        <fullName evidence="1">F-box domain-containing protein</fullName>
    </recommendedName>
</protein>
<proteinExistence type="predicted"/>
<dbReference type="EMBL" id="JAYKXP010000117">
    <property type="protein sequence ID" value="KAK7025310.1"/>
    <property type="molecule type" value="Genomic_DNA"/>
</dbReference>
<dbReference type="InterPro" id="IPR036047">
    <property type="entry name" value="F-box-like_dom_sf"/>
</dbReference>
<dbReference type="Gene3D" id="1.20.1280.50">
    <property type="match status" value="1"/>
</dbReference>
<evidence type="ECO:0000259" key="1">
    <source>
        <dbReference type="PROSITE" id="PS50181"/>
    </source>
</evidence>
<evidence type="ECO:0000313" key="2">
    <source>
        <dbReference type="EMBL" id="KAK7025310.1"/>
    </source>
</evidence>
<dbReference type="Pfam" id="PF12937">
    <property type="entry name" value="F-box-like"/>
    <property type="match status" value="1"/>
</dbReference>
<feature type="domain" description="F-box" evidence="1">
    <location>
        <begin position="1"/>
        <end position="46"/>
    </location>
</feature>
<keyword evidence="3" id="KW-1185">Reference proteome</keyword>
<dbReference type="InterPro" id="IPR001810">
    <property type="entry name" value="F-box_dom"/>
</dbReference>
<dbReference type="AlphaFoldDB" id="A0AAW0BFT2"/>
<accession>A0AAW0BFT2</accession>
<dbReference type="SUPFAM" id="SSF81383">
    <property type="entry name" value="F-box domain"/>
    <property type="match status" value="1"/>
</dbReference>
<evidence type="ECO:0000313" key="3">
    <source>
        <dbReference type="Proteomes" id="UP001383192"/>
    </source>
</evidence>
<reference evidence="2 3" key="1">
    <citation type="submission" date="2024-01" db="EMBL/GenBank/DDBJ databases">
        <title>A draft genome for a cacao thread blight-causing isolate of Paramarasmius palmivorus.</title>
        <authorList>
            <person name="Baruah I.K."/>
            <person name="Bukari Y."/>
            <person name="Amoako-Attah I."/>
            <person name="Meinhardt L.W."/>
            <person name="Bailey B.A."/>
            <person name="Cohen S.P."/>
        </authorList>
    </citation>
    <scope>NUCLEOTIDE SEQUENCE [LARGE SCALE GENOMIC DNA]</scope>
    <source>
        <strain evidence="2 3">GH-12</strain>
    </source>
</reference>
<organism evidence="2 3">
    <name type="scientific">Paramarasmius palmivorus</name>
    <dbReference type="NCBI Taxonomy" id="297713"/>
    <lineage>
        <taxon>Eukaryota</taxon>
        <taxon>Fungi</taxon>
        <taxon>Dikarya</taxon>
        <taxon>Basidiomycota</taxon>
        <taxon>Agaricomycotina</taxon>
        <taxon>Agaricomycetes</taxon>
        <taxon>Agaricomycetidae</taxon>
        <taxon>Agaricales</taxon>
        <taxon>Marasmiineae</taxon>
        <taxon>Marasmiaceae</taxon>
        <taxon>Paramarasmius</taxon>
    </lineage>
</organism>
<name>A0AAW0BFT2_9AGAR</name>
<dbReference type="Proteomes" id="UP001383192">
    <property type="component" value="Unassembled WGS sequence"/>
</dbReference>
<dbReference type="SMART" id="SM00256">
    <property type="entry name" value="FBOX"/>
    <property type="match status" value="1"/>
</dbReference>